<dbReference type="InterPro" id="IPR010982">
    <property type="entry name" value="Lambda_DNA-bd_dom_sf"/>
</dbReference>
<dbReference type="OrthoDB" id="628703at2"/>
<evidence type="ECO:0000256" key="3">
    <source>
        <dbReference type="ARBA" id="ARBA00023163"/>
    </source>
</evidence>
<dbReference type="SUPFAM" id="SSF47413">
    <property type="entry name" value="lambda repressor-like DNA-binding domains"/>
    <property type="match status" value="1"/>
</dbReference>
<dbReference type="PROSITE" id="PS50932">
    <property type="entry name" value="HTH_LACI_2"/>
    <property type="match status" value="1"/>
</dbReference>
<dbReference type="Gene3D" id="3.40.50.2300">
    <property type="match status" value="2"/>
</dbReference>
<dbReference type="RefSeq" id="WP_023058686.1">
    <property type="nucleotide sequence ID" value="NZ_JRNN01000064.1"/>
</dbReference>
<dbReference type="InterPro" id="IPR025997">
    <property type="entry name" value="SBP_2_dom"/>
</dbReference>
<dbReference type="Gene3D" id="1.10.260.40">
    <property type="entry name" value="lambda repressor-like DNA-binding domains"/>
    <property type="match status" value="1"/>
</dbReference>
<keyword evidence="2" id="KW-0238">DNA-binding</keyword>
<dbReference type="PANTHER" id="PTHR30146">
    <property type="entry name" value="LACI-RELATED TRANSCRIPTIONAL REPRESSOR"/>
    <property type="match status" value="1"/>
</dbReference>
<dbReference type="PROSITE" id="PS00356">
    <property type="entry name" value="HTH_LACI_1"/>
    <property type="match status" value="1"/>
</dbReference>
<dbReference type="InterPro" id="IPR000843">
    <property type="entry name" value="HTH_LacI"/>
</dbReference>
<keyword evidence="3" id="KW-0804">Transcription</keyword>
<gene>
    <name evidence="5" type="ORF">HMPREF2137_06265</name>
</gene>
<dbReference type="Pfam" id="PF13407">
    <property type="entry name" value="Peripla_BP_4"/>
    <property type="match status" value="1"/>
</dbReference>
<dbReference type="InterPro" id="IPR028082">
    <property type="entry name" value="Peripla_BP_I"/>
</dbReference>
<dbReference type="SMART" id="SM00354">
    <property type="entry name" value="HTH_LACI"/>
    <property type="match status" value="1"/>
</dbReference>
<dbReference type="Pfam" id="PF00356">
    <property type="entry name" value="LacI"/>
    <property type="match status" value="1"/>
</dbReference>
<evidence type="ECO:0000256" key="2">
    <source>
        <dbReference type="ARBA" id="ARBA00023125"/>
    </source>
</evidence>
<evidence type="ECO:0000256" key="1">
    <source>
        <dbReference type="ARBA" id="ARBA00023015"/>
    </source>
</evidence>
<keyword evidence="1" id="KW-0805">Transcription regulation</keyword>
<dbReference type="CDD" id="cd01392">
    <property type="entry name" value="HTH_LacI"/>
    <property type="match status" value="1"/>
</dbReference>
<dbReference type="SUPFAM" id="SSF53822">
    <property type="entry name" value="Periplasmic binding protein-like I"/>
    <property type="match status" value="1"/>
</dbReference>
<evidence type="ECO:0000313" key="6">
    <source>
        <dbReference type="Proteomes" id="UP000029556"/>
    </source>
</evidence>
<dbReference type="GO" id="GO:0003700">
    <property type="term" value="F:DNA-binding transcription factor activity"/>
    <property type="evidence" value="ECO:0007669"/>
    <property type="project" value="TreeGrafter"/>
</dbReference>
<sequence length="354" mass="41031">MTEKIRIKDIAQRAGVSVGTVDRVLHGRPNVSPSAREKVEKALSEMNYQPNVYASALAYNKSYTFYLVIPQHESETYWEEIEEGAKKAVETRRDFNLETKTLYYERLKEESFKKVAATCLQEKPDGVVIVPATLNLTRAFTNQLHDLNIPFILLDSYMPELNPLSFFGQDSFKSGYFSARILMMVAHQEKQIVLMKRIKDGKVTSKQQENREVGFRHYMSEHFPEIEIIELGLPIKATKKDYDLRLENFFNEHPQIHHCITFGSKAHIMGDFLLRTNRRSTQIMGYDMVGKNAECLRQGSVSFLVAQHAYQQGYCCIDTLFKAIVLKKKVDPVNYMPIELLTKENMDFYRRTQL</sequence>
<organism evidence="5 6">
    <name type="scientific">Hoylesella buccalis DNF00853</name>
    <dbReference type="NCBI Taxonomy" id="1401074"/>
    <lineage>
        <taxon>Bacteria</taxon>
        <taxon>Pseudomonadati</taxon>
        <taxon>Bacteroidota</taxon>
        <taxon>Bacteroidia</taxon>
        <taxon>Bacteroidales</taxon>
        <taxon>Prevotellaceae</taxon>
        <taxon>Hoylesella</taxon>
    </lineage>
</organism>
<proteinExistence type="predicted"/>
<dbReference type="AlphaFoldDB" id="A0A096AVZ3"/>
<dbReference type="PANTHER" id="PTHR30146:SF144">
    <property type="entry name" value="LACI-FAMILY TRANSCRIPTION REGULATOR"/>
    <property type="match status" value="1"/>
</dbReference>
<dbReference type="EMBL" id="JRNN01000064">
    <property type="protein sequence ID" value="KGF34767.1"/>
    <property type="molecule type" value="Genomic_DNA"/>
</dbReference>
<dbReference type="CDD" id="cd06307">
    <property type="entry name" value="PBP1_sugar_binding"/>
    <property type="match status" value="1"/>
</dbReference>
<dbReference type="Proteomes" id="UP000029556">
    <property type="component" value="Unassembled WGS sequence"/>
</dbReference>
<protein>
    <submittedName>
        <fullName evidence="5">Transcriptional regulator</fullName>
    </submittedName>
</protein>
<evidence type="ECO:0000313" key="5">
    <source>
        <dbReference type="EMBL" id="KGF34767.1"/>
    </source>
</evidence>
<accession>A0A096AVZ3</accession>
<evidence type="ECO:0000259" key="4">
    <source>
        <dbReference type="PROSITE" id="PS50932"/>
    </source>
</evidence>
<name>A0A096AVZ3_9BACT</name>
<comment type="caution">
    <text evidence="5">The sequence shown here is derived from an EMBL/GenBank/DDBJ whole genome shotgun (WGS) entry which is preliminary data.</text>
</comment>
<reference evidence="5 6" key="1">
    <citation type="submission" date="2014-07" db="EMBL/GenBank/DDBJ databases">
        <authorList>
            <person name="McCorrison J."/>
            <person name="Sanka R."/>
            <person name="Torralba M."/>
            <person name="Gillis M."/>
            <person name="Haft D.H."/>
            <person name="Methe B."/>
            <person name="Sutton G."/>
            <person name="Nelson K.E."/>
        </authorList>
    </citation>
    <scope>NUCLEOTIDE SEQUENCE [LARGE SCALE GENOMIC DNA]</scope>
    <source>
        <strain evidence="5 6">DNF00853</strain>
    </source>
</reference>
<dbReference type="GO" id="GO:0000976">
    <property type="term" value="F:transcription cis-regulatory region binding"/>
    <property type="evidence" value="ECO:0007669"/>
    <property type="project" value="TreeGrafter"/>
</dbReference>
<feature type="domain" description="HTH lacI-type" evidence="4">
    <location>
        <begin position="5"/>
        <end position="59"/>
    </location>
</feature>